<evidence type="ECO:0000256" key="6">
    <source>
        <dbReference type="PROSITE-ProRule" id="PRU00284"/>
    </source>
</evidence>
<evidence type="ECO:0000259" key="9">
    <source>
        <dbReference type="PROSITE" id="PS50111"/>
    </source>
</evidence>
<accession>A0ABT7DXS1</accession>
<evidence type="ECO:0000256" key="3">
    <source>
        <dbReference type="ARBA" id="ARBA00022989"/>
    </source>
</evidence>
<evidence type="ECO:0000313" key="10">
    <source>
        <dbReference type="EMBL" id="MDK2124863.1"/>
    </source>
</evidence>
<feature type="transmembrane region" description="Helical" evidence="8">
    <location>
        <begin position="184"/>
        <end position="205"/>
    </location>
</feature>
<reference evidence="10" key="1">
    <citation type="submission" date="2023-03" db="EMBL/GenBank/DDBJ databases">
        <title>Chitinimonas shenzhenensis gen. nov., sp. nov., a novel member of family Burkholderiaceae isolated from activated sludge collected in Shen Zhen, China.</title>
        <authorList>
            <person name="Wang X."/>
        </authorList>
    </citation>
    <scope>NUCLEOTIDE SEQUENCE</scope>
    <source>
        <strain evidence="10">DQS-5</strain>
    </source>
</reference>
<evidence type="ECO:0000256" key="5">
    <source>
        <dbReference type="ARBA" id="ARBA00023224"/>
    </source>
</evidence>
<comment type="subcellular location">
    <subcellularLocation>
        <location evidence="1">Membrane</location>
        <topology evidence="1">Multi-pass membrane protein</topology>
    </subcellularLocation>
</comment>
<keyword evidence="7" id="KW-0175">Coiled coil</keyword>
<dbReference type="InterPro" id="IPR004089">
    <property type="entry name" value="MCPsignal_dom"/>
</dbReference>
<dbReference type="SUPFAM" id="SSF58104">
    <property type="entry name" value="Methyl-accepting chemotaxis protein (MCP) signaling domain"/>
    <property type="match status" value="1"/>
</dbReference>
<keyword evidence="5 6" id="KW-0807">Transducer</keyword>
<dbReference type="PANTHER" id="PTHR32089:SF119">
    <property type="entry name" value="METHYL-ACCEPTING CHEMOTAXIS PROTEIN CTPL"/>
    <property type="match status" value="1"/>
</dbReference>
<dbReference type="Pfam" id="PF00015">
    <property type="entry name" value="MCPsignal"/>
    <property type="match status" value="1"/>
</dbReference>
<evidence type="ECO:0000256" key="2">
    <source>
        <dbReference type="ARBA" id="ARBA00022692"/>
    </source>
</evidence>
<gene>
    <name evidence="10" type="ORF">PZA18_12485</name>
</gene>
<keyword evidence="2 8" id="KW-0812">Transmembrane</keyword>
<dbReference type="RefSeq" id="WP_284101175.1">
    <property type="nucleotide sequence ID" value="NZ_JARRAF010000013.1"/>
</dbReference>
<name>A0ABT7DXS1_9NEIS</name>
<evidence type="ECO:0000313" key="11">
    <source>
        <dbReference type="Proteomes" id="UP001172778"/>
    </source>
</evidence>
<dbReference type="Gene3D" id="1.10.287.950">
    <property type="entry name" value="Methyl-accepting chemotaxis protein"/>
    <property type="match status" value="1"/>
</dbReference>
<keyword evidence="3 8" id="KW-1133">Transmembrane helix</keyword>
<evidence type="ECO:0000256" key="1">
    <source>
        <dbReference type="ARBA" id="ARBA00004141"/>
    </source>
</evidence>
<dbReference type="EMBL" id="JARRAF010000013">
    <property type="protein sequence ID" value="MDK2124863.1"/>
    <property type="molecule type" value="Genomic_DNA"/>
</dbReference>
<feature type="coiled-coil region" evidence="7">
    <location>
        <begin position="337"/>
        <end position="364"/>
    </location>
</feature>
<keyword evidence="4 8" id="KW-0472">Membrane</keyword>
<dbReference type="PROSITE" id="PS50111">
    <property type="entry name" value="CHEMOTAXIS_TRANSDUC_2"/>
    <property type="match status" value="1"/>
</dbReference>
<organism evidence="10 11">
    <name type="scientific">Parachitinimonas caeni</name>
    <dbReference type="NCBI Taxonomy" id="3031301"/>
    <lineage>
        <taxon>Bacteria</taxon>
        <taxon>Pseudomonadati</taxon>
        <taxon>Pseudomonadota</taxon>
        <taxon>Betaproteobacteria</taxon>
        <taxon>Neisseriales</taxon>
        <taxon>Chitinibacteraceae</taxon>
        <taxon>Parachitinimonas</taxon>
    </lineage>
</organism>
<dbReference type="SMART" id="SM00283">
    <property type="entry name" value="MA"/>
    <property type="match status" value="1"/>
</dbReference>
<evidence type="ECO:0000256" key="4">
    <source>
        <dbReference type="ARBA" id="ARBA00023136"/>
    </source>
</evidence>
<dbReference type="CDD" id="cd11386">
    <property type="entry name" value="MCP_signal"/>
    <property type="match status" value="1"/>
</dbReference>
<proteinExistence type="predicted"/>
<comment type="caution">
    <text evidence="10">The sequence shown here is derived from an EMBL/GenBank/DDBJ whole genome shotgun (WGS) entry which is preliminary data.</text>
</comment>
<keyword evidence="11" id="KW-1185">Reference proteome</keyword>
<feature type="domain" description="Methyl-accepting transducer" evidence="9">
    <location>
        <begin position="266"/>
        <end position="502"/>
    </location>
</feature>
<dbReference type="Proteomes" id="UP001172778">
    <property type="component" value="Unassembled WGS sequence"/>
</dbReference>
<dbReference type="PANTHER" id="PTHR32089">
    <property type="entry name" value="METHYL-ACCEPTING CHEMOTAXIS PROTEIN MCPB"/>
    <property type="match status" value="1"/>
</dbReference>
<protein>
    <submittedName>
        <fullName evidence="10">Methyl-accepting chemotaxis protein</fullName>
    </submittedName>
</protein>
<evidence type="ECO:0000256" key="8">
    <source>
        <dbReference type="SAM" id="Phobius"/>
    </source>
</evidence>
<sequence>MSTHLKPVLIGSILGSTVLTLGLLVVADSQFRQIGAASRHEHEVSNVVERQMAEVKFQTVQIQQFLTDVSATGEKDAFDEAKQARADALAALKQIEALVPDLAAQTSQLQTDINGLYDVGVKMAEAYMKDGREAGNLLMKEKGGGFDDRSEAVTSKVNMLMKQVTQEQLQAAHKVEASADRARWLVVVLTALLMLLSMASGMMVYRIVFRRLGGEPAEAVEVARRIAEGNLGVATSVAHVHPASLLAALDNMRSQLRQMVDEISCESASVGSTATQLAVAAEQLSVSSRNQSDSSSAISATIEQLSVSIDTIASQASDSHRAAEETGKVATRGEEVIRTAANEIGQISEQVNKAESQLQELGVQTNQIASIATVIKEIADQTNLLALNAAIEAARAGEAGRGFAVVADEVRKLSERTTQSTLQIANMIESIRVTTGSTVAAMNASVAAVSRGVDLTHDAARWMTQIRESALHAQNNVETIASVMAQQRAATQSIAQEVESIASISATNTEAIEQAANSAAELDRRAGALREAVTHFRL</sequence>
<evidence type="ECO:0000256" key="7">
    <source>
        <dbReference type="SAM" id="Coils"/>
    </source>
</evidence>